<keyword evidence="3" id="KW-1185">Reference proteome</keyword>
<evidence type="ECO:0000313" key="3">
    <source>
        <dbReference type="Proteomes" id="UP000799539"/>
    </source>
</evidence>
<gene>
    <name evidence="2" type="ORF">CERZMDRAFT_92379</name>
</gene>
<dbReference type="Proteomes" id="UP000799539">
    <property type="component" value="Unassembled WGS sequence"/>
</dbReference>
<reference evidence="2" key="1">
    <citation type="journal article" date="2020" name="Stud. Mycol.">
        <title>101 Dothideomycetes genomes: a test case for predicting lifestyles and emergence of pathogens.</title>
        <authorList>
            <person name="Haridas S."/>
            <person name="Albert R."/>
            <person name="Binder M."/>
            <person name="Bloem J."/>
            <person name="Labutti K."/>
            <person name="Salamov A."/>
            <person name="Andreopoulos B."/>
            <person name="Baker S."/>
            <person name="Barry K."/>
            <person name="Bills G."/>
            <person name="Bluhm B."/>
            <person name="Cannon C."/>
            <person name="Castanera R."/>
            <person name="Culley D."/>
            <person name="Daum C."/>
            <person name="Ezra D."/>
            <person name="Gonzalez J."/>
            <person name="Henrissat B."/>
            <person name="Kuo A."/>
            <person name="Liang C."/>
            <person name="Lipzen A."/>
            <person name="Lutzoni F."/>
            <person name="Magnuson J."/>
            <person name="Mondo S."/>
            <person name="Nolan M."/>
            <person name="Ohm R."/>
            <person name="Pangilinan J."/>
            <person name="Park H.-J."/>
            <person name="Ramirez L."/>
            <person name="Alfaro M."/>
            <person name="Sun H."/>
            <person name="Tritt A."/>
            <person name="Yoshinaga Y."/>
            <person name="Zwiers L.-H."/>
            <person name="Turgeon B."/>
            <person name="Goodwin S."/>
            <person name="Spatafora J."/>
            <person name="Crous P."/>
            <person name="Grigoriev I."/>
        </authorList>
    </citation>
    <scope>NUCLEOTIDE SEQUENCE</scope>
    <source>
        <strain evidence="2">SCOH1-5</strain>
    </source>
</reference>
<proteinExistence type="predicted"/>
<evidence type="ECO:0000313" key="2">
    <source>
        <dbReference type="EMBL" id="KAF2217727.1"/>
    </source>
</evidence>
<sequence>MTVSLAFLEDIPQEVRDEIYDVYIRKSQLAGALYHDTCIATRRSSRNFHYRDEEYADLITIDFNIRRVGNQIGREFTSRMARFVPLHLHGIFQKGEKSFRVEKESLELILPVQIVDTEHGKKEECTEESKGIFIEADYDAEPVERKESNNACEDSETDSWIDQDQPFEWYDGPPTDSPINDPLSEYWDEMGRRQSGAASSDPDGDGGGTNGSEDAGRRTSSGWAGQNPVFDGSSASEHGAATQSTQPPEIWSVSTEGVEEFCRRLMLLEKTQDIVIRFDTQYADWWPSRQSASRAKACENVREVIAASIERIPNLKRYCVQVGEFAVFTSRKKGSTVATSEDHRITSETTEDWRSDAQYRKLLDDLNICW</sequence>
<accession>A0A6A6FWB8</accession>
<feature type="region of interest" description="Disordered" evidence="1">
    <location>
        <begin position="134"/>
        <end position="252"/>
    </location>
</feature>
<dbReference type="AlphaFoldDB" id="A0A6A6FWB8"/>
<protein>
    <submittedName>
        <fullName evidence="2">Uncharacterized protein</fullName>
    </submittedName>
</protein>
<organism evidence="2 3">
    <name type="scientific">Cercospora zeae-maydis SCOH1-5</name>
    <dbReference type="NCBI Taxonomy" id="717836"/>
    <lineage>
        <taxon>Eukaryota</taxon>
        <taxon>Fungi</taxon>
        <taxon>Dikarya</taxon>
        <taxon>Ascomycota</taxon>
        <taxon>Pezizomycotina</taxon>
        <taxon>Dothideomycetes</taxon>
        <taxon>Dothideomycetidae</taxon>
        <taxon>Mycosphaerellales</taxon>
        <taxon>Mycosphaerellaceae</taxon>
        <taxon>Cercospora</taxon>
    </lineage>
</organism>
<dbReference type="OrthoDB" id="3646724at2759"/>
<evidence type="ECO:0000256" key="1">
    <source>
        <dbReference type="SAM" id="MobiDB-lite"/>
    </source>
</evidence>
<feature type="compositionally biased region" description="Polar residues" evidence="1">
    <location>
        <begin position="233"/>
        <end position="252"/>
    </location>
</feature>
<dbReference type="EMBL" id="ML992662">
    <property type="protein sequence ID" value="KAF2217727.1"/>
    <property type="molecule type" value="Genomic_DNA"/>
</dbReference>
<name>A0A6A6FWB8_9PEZI</name>